<reference evidence="2" key="1">
    <citation type="submission" date="2022-11" db="UniProtKB">
        <authorList>
            <consortium name="WormBaseParasite"/>
        </authorList>
    </citation>
    <scope>IDENTIFICATION</scope>
</reference>
<dbReference type="PANTHER" id="PTHR21610">
    <property type="entry name" value="VON WILLEBRAND FACTOR A DOMAIN-CONTAINING PROTEIN 8"/>
    <property type="match status" value="1"/>
</dbReference>
<sequence length="521" mass="58178">GDLFSVHIVDNPSRESELNMLKQYAPNVDSDILTKLCAVFDELRSMADDALLPYPYSTRELVNIAKHLEKYPADGITLAVRNVFDFDDYSRDTLETVEKILHKHGIPFGVDRPYEKVYLAISQAIPPMSCIGEWAIRNNVVPDSLPIKRFPLQADYSGSLSIVEIPIRKEHMRSTHFSEQEHFSQIEIGEVNICSAVASSGKTIAIAGLNPPSVYVLDTADSTSAKEIDVSFIFPAVRGYYRPRITLRFLSDSRLLLHEEMSNILLEVDLGSGRLSKLPLDATTVVSSVVSKISPFTVNVSEKFWRFNPDSLVFFERKGRKVKLIDGDAKFVASIALPEGKSIENILSVNPSKHLLELHNEYALLSLEDDGRCLLRAVDASSHLPRRLLCSRTIKSTSTTDLHIIASDQYYAVTSNGFPMTFSAGEVNVSKREEGTFLRDVPHNNLTEYAHPCTNAFVMDNGLIVRALPLWRTPKKALHEDISAANFAGFLEVVDPATESVRYIPVPCARSDQTYILPFQS</sequence>
<dbReference type="InterPro" id="IPR039891">
    <property type="entry name" value="VWA8"/>
</dbReference>
<dbReference type="AlphaFoldDB" id="A0A915A507"/>
<dbReference type="Proteomes" id="UP000887569">
    <property type="component" value="Unplaced"/>
</dbReference>
<evidence type="ECO:0000313" key="2">
    <source>
        <dbReference type="WBParaSite" id="PgE307_g001_t01"/>
    </source>
</evidence>
<proteinExistence type="predicted"/>
<dbReference type="PANTHER" id="PTHR21610:SF9">
    <property type="entry name" value="VON WILLEBRAND FACTOR A DOMAIN-CONTAINING PROTEIN 8"/>
    <property type="match status" value="1"/>
</dbReference>
<accession>A0A915A507</accession>
<protein>
    <submittedName>
        <fullName evidence="2">Uncharacterized protein</fullName>
    </submittedName>
</protein>
<dbReference type="WBParaSite" id="PgE307_g001_t01">
    <property type="protein sequence ID" value="PgE307_g001_t01"/>
    <property type="gene ID" value="PgE307_g001"/>
</dbReference>
<keyword evidence="1" id="KW-1185">Reference proteome</keyword>
<name>A0A915A507_PARUN</name>
<evidence type="ECO:0000313" key="1">
    <source>
        <dbReference type="Proteomes" id="UP000887569"/>
    </source>
</evidence>
<organism evidence="1 2">
    <name type="scientific">Parascaris univalens</name>
    <name type="common">Nematode worm</name>
    <dbReference type="NCBI Taxonomy" id="6257"/>
    <lineage>
        <taxon>Eukaryota</taxon>
        <taxon>Metazoa</taxon>
        <taxon>Ecdysozoa</taxon>
        <taxon>Nematoda</taxon>
        <taxon>Chromadorea</taxon>
        <taxon>Rhabditida</taxon>
        <taxon>Spirurina</taxon>
        <taxon>Ascaridomorpha</taxon>
        <taxon>Ascaridoidea</taxon>
        <taxon>Ascarididae</taxon>
        <taxon>Parascaris</taxon>
    </lineage>
</organism>
<dbReference type="GO" id="GO:0005737">
    <property type="term" value="C:cytoplasm"/>
    <property type="evidence" value="ECO:0007669"/>
    <property type="project" value="TreeGrafter"/>
</dbReference>